<dbReference type="InterPro" id="IPR001851">
    <property type="entry name" value="ABC_transp_permease"/>
</dbReference>
<dbReference type="Pfam" id="PF02653">
    <property type="entry name" value="BPD_transp_2"/>
    <property type="match status" value="1"/>
</dbReference>
<evidence type="ECO:0000256" key="4">
    <source>
        <dbReference type="ARBA" id="ARBA00022989"/>
    </source>
</evidence>
<dbReference type="AlphaFoldDB" id="A0A4V2YWH8"/>
<feature type="transmembrane region" description="Helical" evidence="6">
    <location>
        <begin position="309"/>
        <end position="330"/>
    </location>
</feature>
<keyword evidence="4 6" id="KW-1133">Transmembrane helix</keyword>
<evidence type="ECO:0000313" key="7">
    <source>
        <dbReference type="EMBL" id="TDD85467.1"/>
    </source>
</evidence>
<dbReference type="GO" id="GO:0005886">
    <property type="term" value="C:plasma membrane"/>
    <property type="evidence" value="ECO:0007669"/>
    <property type="project" value="UniProtKB-SubCell"/>
</dbReference>
<keyword evidence="3 6" id="KW-0812">Transmembrane</keyword>
<dbReference type="Proteomes" id="UP000295578">
    <property type="component" value="Unassembled WGS sequence"/>
</dbReference>
<comment type="subcellular location">
    <subcellularLocation>
        <location evidence="1">Cell membrane</location>
        <topology evidence="1">Multi-pass membrane protein</topology>
    </subcellularLocation>
</comment>
<comment type="caution">
    <text evidence="7">The sequence shown here is derived from an EMBL/GenBank/DDBJ whole genome shotgun (WGS) entry which is preliminary data.</text>
</comment>
<feature type="transmembrane region" description="Helical" evidence="6">
    <location>
        <begin position="62"/>
        <end position="85"/>
    </location>
</feature>
<evidence type="ECO:0000256" key="5">
    <source>
        <dbReference type="ARBA" id="ARBA00023136"/>
    </source>
</evidence>
<accession>A0A4V2YWH8</accession>
<dbReference type="OrthoDB" id="9808136at2"/>
<name>A0A4V2YWH8_9ACTN</name>
<gene>
    <name evidence="7" type="ORF">E1293_11045</name>
</gene>
<reference evidence="7 8" key="1">
    <citation type="submission" date="2019-03" db="EMBL/GenBank/DDBJ databases">
        <title>Draft genome sequences of novel Actinobacteria.</title>
        <authorList>
            <person name="Sahin N."/>
            <person name="Ay H."/>
            <person name="Saygin H."/>
        </authorList>
    </citation>
    <scope>NUCLEOTIDE SEQUENCE [LARGE SCALE GENOMIC DNA]</scope>
    <source>
        <strain evidence="7 8">DSM 45941</strain>
    </source>
</reference>
<sequence>MTPLTTAPPPAAGAQPRAASARGERTGRLLQQYGAPIVLLLVAGVGAAAFDGFASTANLANLAVSSSFLAIIAVGMTFVIISGGIDLSVGSQFALGGVLAAWASQYGWAAALALPLAVCGAIGLAQGWIIARTGMAPFIVTLAGLLGARGLMLAISHEGAETYLVKSDAFAEIGQGKFLGLSYPVYITLLLFVLGGLVLQRGRFGQHVFAVGGSEDAAGLMGVPVTRTKILVYLLTGLLAGLAGALNAARLSSGVTILGTGMELDVIAGVVIGGTLLTGGAGALSGTLAGVLLLGVIQNIINQIGSLTSAYQQVVSGTFLAVVVVVQRYLSRVQRLT</sequence>
<keyword evidence="5 6" id="KW-0472">Membrane</keyword>
<dbReference type="PANTHER" id="PTHR32196:SF63">
    <property type="entry name" value="INNER MEMBRANE ABC TRANSPORTER PERMEASE PROTEIN YJFF"/>
    <property type="match status" value="1"/>
</dbReference>
<keyword evidence="2" id="KW-1003">Cell membrane</keyword>
<feature type="transmembrane region" description="Helical" evidence="6">
    <location>
        <begin position="105"/>
        <end position="124"/>
    </location>
</feature>
<feature type="transmembrane region" description="Helical" evidence="6">
    <location>
        <begin position="230"/>
        <end position="249"/>
    </location>
</feature>
<organism evidence="7 8">
    <name type="scientific">Actinomadura darangshiensis</name>
    <dbReference type="NCBI Taxonomy" id="705336"/>
    <lineage>
        <taxon>Bacteria</taxon>
        <taxon>Bacillati</taxon>
        <taxon>Actinomycetota</taxon>
        <taxon>Actinomycetes</taxon>
        <taxon>Streptosporangiales</taxon>
        <taxon>Thermomonosporaceae</taxon>
        <taxon>Actinomadura</taxon>
    </lineage>
</organism>
<feature type="transmembrane region" description="Helical" evidence="6">
    <location>
        <begin position="181"/>
        <end position="199"/>
    </location>
</feature>
<dbReference type="RefSeq" id="WP_132196616.1">
    <property type="nucleotide sequence ID" value="NZ_SMKY01000036.1"/>
</dbReference>
<feature type="transmembrane region" description="Helical" evidence="6">
    <location>
        <begin position="269"/>
        <end position="297"/>
    </location>
</feature>
<evidence type="ECO:0000313" key="8">
    <source>
        <dbReference type="Proteomes" id="UP000295578"/>
    </source>
</evidence>
<proteinExistence type="predicted"/>
<evidence type="ECO:0000256" key="1">
    <source>
        <dbReference type="ARBA" id="ARBA00004651"/>
    </source>
</evidence>
<dbReference type="EMBL" id="SMKY01000036">
    <property type="protein sequence ID" value="TDD85467.1"/>
    <property type="molecule type" value="Genomic_DNA"/>
</dbReference>
<feature type="transmembrane region" description="Helical" evidence="6">
    <location>
        <begin position="136"/>
        <end position="155"/>
    </location>
</feature>
<keyword evidence="8" id="KW-1185">Reference proteome</keyword>
<evidence type="ECO:0000256" key="3">
    <source>
        <dbReference type="ARBA" id="ARBA00022692"/>
    </source>
</evidence>
<evidence type="ECO:0000256" key="6">
    <source>
        <dbReference type="SAM" id="Phobius"/>
    </source>
</evidence>
<feature type="transmembrane region" description="Helical" evidence="6">
    <location>
        <begin position="33"/>
        <end position="50"/>
    </location>
</feature>
<dbReference type="PANTHER" id="PTHR32196">
    <property type="entry name" value="ABC TRANSPORTER PERMEASE PROTEIN YPHD-RELATED-RELATED"/>
    <property type="match status" value="1"/>
</dbReference>
<protein>
    <submittedName>
        <fullName evidence="7">ABC transporter permease</fullName>
    </submittedName>
</protein>
<dbReference type="GO" id="GO:0022857">
    <property type="term" value="F:transmembrane transporter activity"/>
    <property type="evidence" value="ECO:0007669"/>
    <property type="project" value="InterPro"/>
</dbReference>
<evidence type="ECO:0000256" key="2">
    <source>
        <dbReference type="ARBA" id="ARBA00022475"/>
    </source>
</evidence>
<dbReference type="CDD" id="cd06579">
    <property type="entry name" value="TM_PBP1_transp_AraH_like"/>
    <property type="match status" value="1"/>
</dbReference>